<name>A0A0S4VNV1_RALSL</name>
<dbReference type="EMBL" id="LN899825">
    <property type="protein sequence ID" value="CUV36064.1"/>
    <property type="molecule type" value="Genomic_DNA"/>
</dbReference>
<organism evidence="1">
    <name type="scientific">Ralstonia solanacearum</name>
    <name type="common">Pseudomonas solanacearum</name>
    <dbReference type="NCBI Taxonomy" id="305"/>
    <lineage>
        <taxon>Bacteria</taxon>
        <taxon>Pseudomonadati</taxon>
        <taxon>Pseudomonadota</taxon>
        <taxon>Betaproteobacteria</taxon>
        <taxon>Burkholderiales</taxon>
        <taxon>Burkholderiaceae</taxon>
        <taxon>Ralstonia</taxon>
        <taxon>Ralstonia solanacearum species complex</taxon>
    </lineage>
</organism>
<reference evidence="1" key="1">
    <citation type="submission" date="2015-10" db="EMBL/GenBank/DDBJ databases">
        <authorList>
            <person name="Gilbert D.G."/>
        </authorList>
    </citation>
    <scope>NUCLEOTIDE SEQUENCE</scope>
    <source>
        <strain evidence="1">Phyl III-seqv23</strain>
    </source>
</reference>
<protein>
    <submittedName>
        <fullName evidence="1">Uncharacterized protein</fullName>
    </submittedName>
</protein>
<accession>A0A0S4VNV1</accession>
<sequence>MTGELTARQPTPIAIAVRGREHNNLCDTMLMMAGQLVSRPEVEAVESELEANGYATVPSWRNDGRWELWTREVVAVAPGAGVHFTSGPSETFASRDDAFVAGLAWRNSKQQP</sequence>
<dbReference type="AlphaFoldDB" id="A0A0S4VNV1"/>
<proteinExistence type="predicted"/>
<gene>
    <name evidence="1" type="ORF">TD1301_v1_1840001</name>
</gene>
<evidence type="ECO:0000313" key="1">
    <source>
        <dbReference type="EMBL" id="CUV36064.1"/>
    </source>
</evidence>